<comment type="caution">
    <text evidence="1">The sequence shown here is derived from an EMBL/GenBank/DDBJ whole genome shotgun (WGS) entry which is preliminary data.</text>
</comment>
<evidence type="ECO:0000313" key="1">
    <source>
        <dbReference type="EMBL" id="KKN98570.1"/>
    </source>
</evidence>
<dbReference type="EMBL" id="LAZR01000051">
    <property type="protein sequence ID" value="KKN98570.1"/>
    <property type="molecule type" value="Genomic_DNA"/>
</dbReference>
<sequence length="275" mass="31915">MLTFTKYRSISLVQDFLDIFWEVTIDGGEAELDYDFYVLRSENNLEGPYKVIAGPLSGLYTFRDPDVFPYKRNIRLFYKVRAVRKSDNYDIETEPFDIEGPADLQTRAISDFHDVLLDNMGVGIIIYNRKSFGARCAECWDSIKHQQRFSHCKTCYDTGYAGGYLPPNTARMRAVPEQHQYTFTSQNKADVVETQMYLSRYPPVNLGDVIVEIKSNIRWKVRGVAKSEHIRHITMQHVGLHQIPESDIEYQLTADLDLSKIVYEEERIHTNPHSI</sequence>
<name>A0A0F9V025_9ZZZZ</name>
<gene>
    <name evidence="1" type="ORF">LCGC14_0146820</name>
</gene>
<protein>
    <submittedName>
        <fullName evidence="1">Uncharacterized protein</fullName>
    </submittedName>
</protein>
<reference evidence="1" key="1">
    <citation type="journal article" date="2015" name="Nature">
        <title>Complex archaea that bridge the gap between prokaryotes and eukaryotes.</title>
        <authorList>
            <person name="Spang A."/>
            <person name="Saw J.H."/>
            <person name="Jorgensen S.L."/>
            <person name="Zaremba-Niedzwiedzka K."/>
            <person name="Martijn J."/>
            <person name="Lind A.E."/>
            <person name="van Eijk R."/>
            <person name="Schleper C."/>
            <person name="Guy L."/>
            <person name="Ettema T.J."/>
        </authorList>
    </citation>
    <scope>NUCLEOTIDE SEQUENCE</scope>
</reference>
<proteinExistence type="predicted"/>
<accession>A0A0F9V025</accession>
<dbReference type="AlphaFoldDB" id="A0A0F9V025"/>
<organism evidence="1">
    <name type="scientific">marine sediment metagenome</name>
    <dbReference type="NCBI Taxonomy" id="412755"/>
    <lineage>
        <taxon>unclassified sequences</taxon>
        <taxon>metagenomes</taxon>
        <taxon>ecological metagenomes</taxon>
    </lineage>
</organism>